<keyword evidence="1" id="KW-0812">Transmembrane</keyword>
<organism evidence="2 3">
    <name type="scientific">Hamiltosporidium magnivora</name>
    <dbReference type="NCBI Taxonomy" id="148818"/>
    <lineage>
        <taxon>Eukaryota</taxon>
        <taxon>Fungi</taxon>
        <taxon>Fungi incertae sedis</taxon>
        <taxon>Microsporidia</taxon>
        <taxon>Dubosqiidae</taxon>
        <taxon>Hamiltosporidium</taxon>
    </lineage>
</organism>
<keyword evidence="1" id="KW-1133">Transmembrane helix</keyword>
<gene>
    <name evidence="2" type="ORF">CWI39_0285p0030</name>
</gene>
<comment type="caution">
    <text evidence="2">The sequence shown here is derived from an EMBL/GenBank/DDBJ whole genome shotgun (WGS) entry which is preliminary data.</text>
</comment>
<dbReference type="AlphaFoldDB" id="A0A4Q9LK48"/>
<name>A0A4Q9LK48_9MICR</name>
<accession>A0A4Q9LK48</accession>
<evidence type="ECO:0000313" key="2">
    <source>
        <dbReference type="EMBL" id="TBU07681.1"/>
    </source>
</evidence>
<dbReference type="EMBL" id="PIXR01000285">
    <property type="protein sequence ID" value="TBU07681.1"/>
    <property type="molecule type" value="Genomic_DNA"/>
</dbReference>
<feature type="transmembrane region" description="Helical" evidence="1">
    <location>
        <begin position="20"/>
        <end position="40"/>
    </location>
</feature>
<evidence type="ECO:0000256" key="1">
    <source>
        <dbReference type="SAM" id="Phobius"/>
    </source>
</evidence>
<dbReference type="VEuPathDB" id="MicrosporidiaDB:CWI36_0107p0020"/>
<dbReference type="VEuPathDB" id="MicrosporidiaDB:CWI39_0285p0030"/>
<protein>
    <submittedName>
        <fullName evidence="2">Uncharacterized protein</fullName>
    </submittedName>
</protein>
<sequence length="150" mass="17753">MNNFTTRYKKRFSGNTFVNNSVLFGYILCLLDTIASYKYVYRFEQYENSKIIFLDMKRQPETYLGANNEDFKLDLLNSEPILDEKNTKIFAYEKDHFINFESLNNILNLSISDRPNGKIECNFDLLYFLKSTKDITEIPDEVNHIDIKTI</sequence>
<dbReference type="Proteomes" id="UP000293045">
    <property type="component" value="Unassembled WGS sequence"/>
</dbReference>
<keyword evidence="1" id="KW-0472">Membrane</keyword>
<proteinExistence type="predicted"/>
<reference evidence="2 3" key="1">
    <citation type="submission" date="2017-12" db="EMBL/GenBank/DDBJ databases">
        <authorList>
            <person name="Pombert J.-F."/>
            <person name="Haag K.L."/>
            <person name="Ebert D."/>
        </authorList>
    </citation>
    <scope>NUCLEOTIDE SEQUENCE [LARGE SCALE GENOMIC DNA]</scope>
    <source>
        <strain evidence="2">IL-BN-2</strain>
    </source>
</reference>
<evidence type="ECO:0000313" key="3">
    <source>
        <dbReference type="Proteomes" id="UP000293045"/>
    </source>
</evidence>